<dbReference type="Gene3D" id="1.25.10.10">
    <property type="entry name" value="Leucine-rich Repeat Variant"/>
    <property type="match status" value="1"/>
</dbReference>
<dbReference type="PANTHER" id="PTHR10648">
    <property type="entry name" value="SERINE/THREONINE-PROTEIN PHOSPHATASE PP2A 65 KDA REGULATORY SUBUNIT"/>
    <property type="match status" value="1"/>
</dbReference>
<dbReference type="InterPro" id="IPR011989">
    <property type="entry name" value="ARM-like"/>
</dbReference>
<feature type="compositionally biased region" description="Basic and acidic residues" evidence="3">
    <location>
        <begin position="676"/>
        <end position="689"/>
    </location>
</feature>
<dbReference type="InterPro" id="IPR016024">
    <property type="entry name" value="ARM-type_fold"/>
</dbReference>
<feature type="compositionally biased region" description="Acidic residues" evidence="3">
    <location>
        <begin position="690"/>
        <end position="706"/>
    </location>
</feature>
<reference evidence="5" key="1">
    <citation type="journal article" date="2023" name="Commun. Biol.">
        <title>Genome analysis of Parmales, the sister group of diatoms, reveals the evolutionary specialization of diatoms from phago-mixotrophs to photoautotrophs.</title>
        <authorList>
            <person name="Ban H."/>
            <person name="Sato S."/>
            <person name="Yoshikawa S."/>
            <person name="Yamada K."/>
            <person name="Nakamura Y."/>
            <person name="Ichinomiya M."/>
            <person name="Sato N."/>
            <person name="Blanc-Mathieu R."/>
            <person name="Endo H."/>
            <person name="Kuwata A."/>
            <person name="Ogata H."/>
        </authorList>
    </citation>
    <scope>NUCLEOTIDE SEQUENCE [LARGE SCALE GENOMIC DNA]</scope>
    <source>
        <strain evidence="5">NIES 3701</strain>
    </source>
</reference>
<dbReference type="PROSITE" id="PS50077">
    <property type="entry name" value="HEAT_REPEAT"/>
    <property type="match status" value="5"/>
</dbReference>
<feature type="repeat" description="HEAT" evidence="2">
    <location>
        <begin position="258"/>
        <end position="296"/>
    </location>
</feature>
<dbReference type="InterPro" id="IPR000357">
    <property type="entry name" value="HEAT"/>
</dbReference>
<evidence type="ECO:0000313" key="5">
    <source>
        <dbReference type="Proteomes" id="UP001165085"/>
    </source>
</evidence>
<organism evidence="4 5">
    <name type="scientific">Triparma strigata</name>
    <dbReference type="NCBI Taxonomy" id="1606541"/>
    <lineage>
        <taxon>Eukaryota</taxon>
        <taxon>Sar</taxon>
        <taxon>Stramenopiles</taxon>
        <taxon>Ochrophyta</taxon>
        <taxon>Bolidophyceae</taxon>
        <taxon>Parmales</taxon>
        <taxon>Triparmaceae</taxon>
        <taxon>Triparma</taxon>
    </lineage>
</organism>
<dbReference type="Proteomes" id="UP001165085">
    <property type="component" value="Unassembled WGS sequence"/>
</dbReference>
<name>A0A9W7EQB9_9STRA</name>
<comment type="caution">
    <text evidence="4">The sequence shown here is derived from an EMBL/GenBank/DDBJ whole genome shotgun (WGS) entry which is preliminary data.</text>
</comment>
<evidence type="ECO:0000256" key="1">
    <source>
        <dbReference type="ARBA" id="ARBA00022737"/>
    </source>
</evidence>
<accession>A0A9W7EQB9</accession>
<dbReference type="InterPro" id="IPR051023">
    <property type="entry name" value="PP2A_Regulatory_Subunit_A"/>
</dbReference>
<feature type="repeat" description="HEAT" evidence="2">
    <location>
        <begin position="501"/>
        <end position="538"/>
    </location>
</feature>
<dbReference type="Pfam" id="PF02985">
    <property type="entry name" value="HEAT"/>
    <property type="match status" value="1"/>
</dbReference>
<proteinExistence type="predicted"/>
<keyword evidence="5" id="KW-1185">Reference proteome</keyword>
<feature type="repeat" description="HEAT" evidence="2">
    <location>
        <begin position="219"/>
        <end position="257"/>
    </location>
</feature>
<dbReference type="GO" id="GO:0019888">
    <property type="term" value="F:protein phosphatase regulator activity"/>
    <property type="evidence" value="ECO:0007669"/>
    <property type="project" value="TreeGrafter"/>
</dbReference>
<evidence type="ECO:0000256" key="2">
    <source>
        <dbReference type="PROSITE-ProRule" id="PRU00103"/>
    </source>
</evidence>
<evidence type="ECO:0000256" key="3">
    <source>
        <dbReference type="SAM" id="MobiDB-lite"/>
    </source>
</evidence>
<sequence>MIEETSLRFEDLSIDDTLEPLPRFLLYSTSQIALQRLVHVKQLSDITLGVEYEDLNEVLEVVKKLETDEEYVVRQHLAEQVVKVGLFALVKAALAAETFTPPEPPPVPLTPAYIEALLASGIKMDLHTLQPYRPLILETCVPLLGRMLSDSSPEVRASASESLTMLPPHIAPPDLGQHILTLILSLSHSDDNEELRMTGCGLLGKMAKGVGRDLCRQFVVPEVVSLAEDPVFRVRKSAALNLASICEVAGEEDTKGRLLPAYIRLTKDDMYRVRKACAESIVQVSNVLPAETRKDLVPLFQSLLDDSSKFVRHAALCQLGRFIASLADSTEPIPSSLIEKFIEMSSVNTADDSTDAELHHACAFSFPAVVLAVSKSDGGWEMLKQCFNELCESKDFAVRRTLSHSLHCLAGILPPETVKDDLLHVFEQFLRDEENVRVGVLKGIAKFLKVLEPGMRESYLHTLTEIFETGSPLNWRMRHIVALQLPSLILLFPAASIRTSLLPLIINLISDAVCEVRIAAFHAVGSLLAKDDKKITSEIAKQLSTLASATTYCDRVSFLSVCTVLIGRDGWDEEHPLEIPSPTTESSSPPASLEDQTKSRIEKMYSFLVSSKLLPSAVKLKNDRTSNVRVKCLVFFRALPSDLLSKSKEALAALEELEKDDVVMKTLNKVILYPIKEKKNEEDKDKEEEGGGGVEEEEKIQDAEEDGKDKATEEETPPPVETT</sequence>
<dbReference type="SUPFAM" id="SSF48371">
    <property type="entry name" value="ARM repeat"/>
    <property type="match status" value="1"/>
</dbReference>
<feature type="repeat" description="HEAT" evidence="2">
    <location>
        <begin position="296"/>
        <end position="330"/>
    </location>
</feature>
<gene>
    <name evidence="4" type="ORF">TrST_g4816</name>
</gene>
<dbReference type="OrthoDB" id="340346at2759"/>
<feature type="repeat" description="HEAT" evidence="2">
    <location>
        <begin position="140"/>
        <end position="178"/>
    </location>
</feature>
<keyword evidence="1" id="KW-0677">Repeat</keyword>
<dbReference type="InterPro" id="IPR021133">
    <property type="entry name" value="HEAT_type_2"/>
</dbReference>
<feature type="region of interest" description="Disordered" evidence="3">
    <location>
        <begin position="576"/>
        <end position="595"/>
    </location>
</feature>
<dbReference type="EMBL" id="BRXY01000307">
    <property type="protein sequence ID" value="GMH85783.1"/>
    <property type="molecule type" value="Genomic_DNA"/>
</dbReference>
<feature type="compositionally biased region" description="Low complexity" evidence="3">
    <location>
        <begin position="578"/>
        <end position="594"/>
    </location>
</feature>
<dbReference type="AlphaFoldDB" id="A0A9W7EQB9"/>
<feature type="region of interest" description="Disordered" evidence="3">
    <location>
        <begin position="676"/>
        <end position="723"/>
    </location>
</feature>
<dbReference type="PANTHER" id="PTHR10648:SF1">
    <property type="entry name" value="SERINE_THREONINE-PROTEIN PHOSPHATASE 4 REGULATORY SUBUNIT 1"/>
    <property type="match status" value="1"/>
</dbReference>
<dbReference type="GO" id="GO:0005737">
    <property type="term" value="C:cytoplasm"/>
    <property type="evidence" value="ECO:0007669"/>
    <property type="project" value="TreeGrafter"/>
</dbReference>
<evidence type="ECO:0000313" key="4">
    <source>
        <dbReference type="EMBL" id="GMH85783.1"/>
    </source>
</evidence>
<protein>
    <submittedName>
        <fullName evidence="4">Uncharacterized protein</fullName>
    </submittedName>
</protein>